<dbReference type="SMART" id="SM00271">
    <property type="entry name" value="DnaJ"/>
    <property type="match status" value="1"/>
</dbReference>
<evidence type="ECO:0000259" key="7">
    <source>
        <dbReference type="PROSITE" id="PS50076"/>
    </source>
</evidence>
<keyword evidence="2" id="KW-0677">Repeat</keyword>
<sequence length="309" mass="34948">MAFIDYYKILGVDRNATQDEIKQAYRKLAKKYHPDLNKDDPSAEGKFQQVNEANEVLSDPEKRKKYDEYGEHWKHADEFKQEREAYSRAQQQHGGSGYWYSMNDGEFTEGFGGTGASGFSDFFEQLFGHGRGGRGGYHTMSRGQDIEAQMHLSLNEAYVTHKQTFSINGENIRITVPAGVADGQTIRLKGYGQKAMNGGENGDLYITFVIDKDDTFERKEDDLYTHVNIDLYTAVLGGEVQVKTMDGMVKLKVKPGTQNDTKVRLRGKGFPVYKQTGQFGDMIVSYHINIPTSLTEKQKDLFNQLRAAS</sequence>
<evidence type="ECO:0000256" key="2">
    <source>
        <dbReference type="ARBA" id="ARBA00022737"/>
    </source>
</evidence>
<dbReference type="PANTHER" id="PTHR43096:SF52">
    <property type="entry name" value="DNAJ HOMOLOG 1, MITOCHONDRIAL-RELATED"/>
    <property type="match status" value="1"/>
</dbReference>
<evidence type="ECO:0000256" key="4">
    <source>
        <dbReference type="ARBA" id="ARBA00022833"/>
    </source>
</evidence>
<dbReference type="InterPro" id="IPR018253">
    <property type="entry name" value="DnaJ_domain_CS"/>
</dbReference>
<feature type="compositionally biased region" description="Basic and acidic residues" evidence="6">
    <location>
        <begin position="33"/>
        <end position="43"/>
    </location>
</feature>
<evidence type="ECO:0000256" key="6">
    <source>
        <dbReference type="SAM" id="MobiDB-lite"/>
    </source>
</evidence>
<name>A0A414FV20_9BACT</name>
<protein>
    <submittedName>
        <fullName evidence="8">J domain-containing protein</fullName>
    </submittedName>
</protein>
<evidence type="ECO:0000313" key="9">
    <source>
        <dbReference type="Proteomes" id="UP000284361"/>
    </source>
</evidence>
<dbReference type="EMBL" id="QSJG01000011">
    <property type="protein sequence ID" value="RHD54873.1"/>
    <property type="molecule type" value="Genomic_DNA"/>
</dbReference>
<dbReference type="PRINTS" id="PR00625">
    <property type="entry name" value="JDOMAIN"/>
</dbReference>
<dbReference type="Pfam" id="PF00226">
    <property type="entry name" value="DnaJ"/>
    <property type="match status" value="1"/>
</dbReference>
<proteinExistence type="predicted"/>
<dbReference type="GO" id="GO:0042026">
    <property type="term" value="P:protein refolding"/>
    <property type="evidence" value="ECO:0007669"/>
    <property type="project" value="TreeGrafter"/>
</dbReference>
<dbReference type="AlphaFoldDB" id="A0A414FV20"/>
<dbReference type="SUPFAM" id="SSF46565">
    <property type="entry name" value="Chaperone J-domain"/>
    <property type="match status" value="1"/>
</dbReference>
<dbReference type="GO" id="GO:0008270">
    <property type="term" value="F:zinc ion binding"/>
    <property type="evidence" value="ECO:0007669"/>
    <property type="project" value="UniProtKB-KW"/>
</dbReference>
<evidence type="ECO:0000256" key="5">
    <source>
        <dbReference type="ARBA" id="ARBA00023186"/>
    </source>
</evidence>
<dbReference type="InterPro" id="IPR036869">
    <property type="entry name" value="J_dom_sf"/>
</dbReference>
<evidence type="ECO:0000256" key="3">
    <source>
        <dbReference type="ARBA" id="ARBA00022771"/>
    </source>
</evidence>
<dbReference type="RefSeq" id="WP_118164508.1">
    <property type="nucleotide sequence ID" value="NZ_QSJG01000011.1"/>
</dbReference>
<dbReference type="PROSITE" id="PS00636">
    <property type="entry name" value="DNAJ_1"/>
    <property type="match status" value="1"/>
</dbReference>
<dbReference type="InterPro" id="IPR008971">
    <property type="entry name" value="HSP40/DnaJ_pept-bd"/>
</dbReference>
<dbReference type="PROSITE" id="PS50076">
    <property type="entry name" value="DNAJ_2"/>
    <property type="match status" value="1"/>
</dbReference>
<comment type="caution">
    <text evidence="8">The sequence shown here is derived from an EMBL/GenBank/DDBJ whole genome shotgun (WGS) entry which is preliminary data.</text>
</comment>
<dbReference type="GO" id="GO:0051082">
    <property type="term" value="F:unfolded protein binding"/>
    <property type="evidence" value="ECO:0007669"/>
    <property type="project" value="InterPro"/>
</dbReference>
<keyword evidence="4" id="KW-0862">Zinc</keyword>
<keyword evidence="3" id="KW-0863">Zinc-finger</keyword>
<dbReference type="InterPro" id="IPR002939">
    <property type="entry name" value="DnaJ_C"/>
</dbReference>
<feature type="domain" description="J" evidence="7">
    <location>
        <begin position="5"/>
        <end position="70"/>
    </location>
</feature>
<dbReference type="CDD" id="cd06257">
    <property type="entry name" value="DnaJ"/>
    <property type="match status" value="1"/>
</dbReference>
<feature type="region of interest" description="Disordered" evidence="6">
    <location>
        <begin position="33"/>
        <end position="63"/>
    </location>
</feature>
<reference evidence="8 9" key="1">
    <citation type="submission" date="2018-08" db="EMBL/GenBank/DDBJ databases">
        <title>A genome reference for cultivated species of the human gut microbiota.</title>
        <authorList>
            <person name="Zou Y."/>
            <person name="Xue W."/>
            <person name="Luo G."/>
        </authorList>
    </citation>
    <scope>NUCLEOTIDE SEQUENCE [LARGE SCALE GENOMIC DNA]</scope>
    <source>
        <strain evidence="8 9">AM31-10</strain>
    </source>
</reference>
<dbReference type="Gene3D" id="2.60.260.20">
    <property type="entry name" value="Urease metallochaperone UreE, N-terminal domain"/>
    <property type="match status" value="2"/>
</dbReference>
<evidence type="ECO:0000256" key="1">
    <source>
        <dbReference type="ARBA" id="ARBA00022723"/>
    </source>
</evidence>
<keyword evidence="1" id="KW-0479">Metal-binding</keyword>
<dbReference type="Gene3D" id="1.10.287.110">
    <property type="entry name" value="DnaJ domain"/>
    <property type="match status" value="1"/>
</dbReference>
<dbReference type="Pfam" id="PF01556">
    <property type="entry name" value="DnaJ_C"/>
    <property type="match status" value="1"/>
</dbReference>
<dbReference type="GO" id="GO:0005737">
    <property type="term" value="C:cytoplasm"/>
    <property type="evidence" value="ECO:0007669"/>
    <property type="project" value="TreeGrafter"/>
</dbReference>
<dbReference type="PANTHER" id="PTHR43096">
    <property type="entry name" value="DNAJ HOMOLOG 1, MITOCHONDRIAL-RELATED"/>
    <property type="match status" value="1"/>
</dbReference>
<dbReference type="CDD" id="cd10747">
    <property type="entry name" value="DnaJ_C"/>
    <property type="match status" value="1"/>
</dbReference>
<keyword evidence="5" id="KW-0143">Chaperone</keyword>
<dbReference type="InterPro" id="IPR001623">
    <property type="entry name" value="DnaJ_domain"/>
</dbReference>
<evidence type="ECO:0000313" key="8">
    <source>
        <dbReference type="EMBL" id="RHD54873.1"/>
    </source>
</evidence>
<organism evidence="8 9">
    <name type="scientific">Phocaeicola plebeius</name>
    <dbReference type="NCBI Taxonomy" id="310297"/>
    <lineage>
        <taxon>Bacteria</taxon>
        <taxon>Pseudomonadati</taxon>
        <taxon>Bacteroidota</taxon>
        <taxon>Bacteroidia</taxon>
        <taxon>Bacteroidales</taxon>
        <taxon>Bacteroidaceae</taxon>
        <taxon>Phocaeicola</taxon>
    </lineage>
</organism>
<dbReference type="Proteomes" id="UP000284361">
    <property type="component" value="Unassembled WGS sequence"/>
</dbReference>
<dbReference type="FunFam" id="2.60.260.20:FF:000005">
    <property type="entry name" value="Chaperone protein dnaJ 1, mitochondrial"/>
    <property type="match status" value="1"/>
</dbReference>
<gene>
    <name evidence="8" type="ORF">DW789_06885</name>
</gene>
<dbReference type="SUPFAM" id="SSF49493">
    <property type="entry name" value="HSP40/DnaJ peptide-binding domain"/>
    <property type="match status" value="2"/>
</dbReference>
<accession>A0A414FV20</accession>